<dbReference type="PANTHER" id="PTHR11645:SF49">
    <property type="entry name" value="PYRROLINE-5-CARBOXYLATE REDUCTASE 1"/>
    <property type="match status" value="1"/>
</dbReference>
<dbReference type="InterPro" id="IPR008927">
    <property type="entry name" value="6-PGluconate_DH-like_C_sf"/>
</dbReference>
<comment type="subcellular location">
    <subcellularLocation>
        <location evidence="2">Cytoplasm</location>
    </subcellularLocation>
</comment>
<dbReference type="GO" id="GO:0004735">
    <property type="term" value="F:pyrroline-5-carboxylate reductase activity"/>
    <property type="evidence" value="ECO:0007669"/>
    <property type="project" value="UniProtKB-EC"/>
</dbReference>
<comment type="caution">
    <text evidence="6">The sequence shown here is derived from an EMBL/GenBank/DDBJ whole genome shotgun (WGS) entry which is preliminary data.</text>
</comment>
<reference evidence="6 7" key="1">
    <citation type="submission" date="2020-08" db="EMBL/GenBank/DDBJ databases">
        <title>A Genomic Blueprint of the Chicken Gut Microbiome.</title>
        <authorList>
            <person name="Gilroy R."/>
            <person name="Ravi A."/>
            <person name="Getino M."/>
            <person name="Pursley I."/>
            <person name="Horton D.L."/>
            <person name="Alikhan N.-F."/>
            <person name="Baker D."/>
            <person name="Gharbi K."/>
            <person name="Hall N."/>
            <person name="Watson M."/>
            <person name="Adriaenssens E.M."/>
            <person name="Foster-Nyarko E."/>
            <person name="Jarju S."/>
            <person name="Secka A."/>
            <person name="Antonio M."/>
            <person name="Oren A."/>
            <person name="Chaudhuri R."/>
            <person name="La Ragione R.M."/>
            <person name="Hildebrand F."/>
            <person name="Pallen M.J."/>
        </authorList>
    </citation>
    <scope>NUCLEOTIDE SEQUENCE [LARGE SCALE GENOMIC DNA]</scope>
    <source>
        <strain evidence="6 7">Sa2BUA9</strain>
    </source>
</reference>
<dbReference type="Gene3D" id="3.40.50.720">
    <property type="entry name" value="NAD(P)-binding Rossmann-like Domain"/>
    <property type="match status" value="1"/>
</dbReference>
<evidence type="ECO:0000256" key="2">
    <source>
        <dbReference type="HAMAP-Rule" id="MF_01925"/>
    </source>
</evidence>
<dbReference type="InterPro" id="IPR000304">
    <property type="entry name" value="Pyrroline-COOH_reductase"/>
</dbReference>
<feature type="domain" description="Pyrroline-5-carboxylate reductase catalytic N-terminal" evidence="4">
    <location>
        <begin position="4"/>
        <end position="99"/>
    </location>
</feature>
<keyword evidence="2" id="KW-0521">NADP</keyword>
<evidence type="ECO:0000313" key="7">
    <source>
        <dbReference type="Proteomes" id="UP000640786"/>
    </source>
</evidence>
<organism evidence="6 7">
    <name type="scientific">Psychrobacillus faecigallinarum</name>
    <dbReference type="NCBI Taxonomy" id="2762235"/>
    <lineage>
        <taxon>Bacteria</taxon>
        <taxon>Bacillati</taxon>
        <taxon>Bacillota</taxon>
        <taxon>Bacilli</taxon>
        <taxon>Bacillales</taxon>
        <taxon>Bacillaceae</taxon>
        <taxon>Psychrobacillus</taxon>
    </lineage>
</organism>
<gene>
    <name evidence="2 6" type="primary">proC</name>
    <name evidence="6" type="ORF">H9650_10820</name>
</gene>
<dbReference type="HAMAP" id="MF_01925">
    <property type="entry name" value="P5C_reductase"/>
    <property type="match status" value="1"/>
</dbReference>
<dbReference type="InterPro" id="IPR028939">
    <property type="entry name" value="P5C_Rdtase_cat_N"/>
</dbReference>
<keyword evidence="2" id="KW-0641">Proline biosynthesis</keyword>
<sequence>MTNIVFIGAGSMAEAIIKGLLEEEKVSPSSICVMNKSDEKQLHYLNAKYKIEIMCTKKLALQKADLVFLAMKPKDAIQACKEIASFLNKQAIVVSVIAGVSIKTIESYLGDRPIARVMPNTSASVGLSASALCWNEKINNVAKKEIINLLESIGTVKVVQEVDMHVITALSGSGPAYLYYFAEQFEAAAVQHGLSQEDARQLFIQTMKGAAYMLMKGEDEPAELRRKVTSPGGTTEAGIEQLMFHKVDEAIFACISAAQQKSRTLGEQFE</sequence>
<dbReference type="Proteomes" id="UP000640786">
    <property type="component" value="Unassembled WGS sequence"/>
</dbReference>
<dbReference type="EMBL" id="JACSQO010000004">
    <property type="protein sequence ID" value="MBD7944609.1"/>
    <property type="molecule type" value="Genomic_DNA"/>
</dbReference>
<name>A0ABR8RA64_9BACI</name>
<dbReference type="PIRSF" id="PIRSF000193">
    <property type="entry name" value="Pyrrol-5-carb_rd"/>
    <property type="match status" value="1"/>
</dbReference>
<dbReference type="PANTHER" id="PTHR11645">
    <property type="entry name" value="PYRROLINE-5-CARBOXYLATE REDUCTASE"/>
    <property type="match status" value="1"/>
</dbReference>
<dbReference type="EC" id="1.5.1.2" evidence="2 3"/>
<evidence type="ECO:0000256" key="3">
    <source>
        <dbReference type="NCBIfam" id="TIGR00112"/>
    </source>
</evidence>
<evidence type="ECO:0000256" key="1">
    <source>
        <dbReference type="ARBA" id="ARBA00005525"/>
    </source>
</evidence>
<keyword evidence="7" id="KW-1185">Reference proteome</keyword>
<comment type="catalytic activity">
    <reaction evidence="2">
        <text>L-proline + NAD(+) = (S)-1-pyrroline-5-carboxylate + NADH + 2 H(+)</text>
        <dbReference type="Rhea" id="RHEA:14105"/>
        <dbReference type="ChEBI" id="CHEBI:15378"/>
        <dbReference type="ChEBI" id="CHEBI:17388"/>
        <dbReference type="ChEBI" id="CHEBI:57540"/>
        <dbReference type="ChEBI" id="CHEBI:57945"/>
        <dbReference type="ChEBI" id="CHEBI:60039"/>
        <dbReference type="EC" id="1.5.1.2"/>
    </reaction>
</comment>
<feature type="domain" description="Pyrroline-5-carboxylate reductase dimerisation" evidence="5">
    <location>
        <begin position="161"/>
        <end position="265"/>
    </location>
</feature>
<proteinExistence type="inferred from homology"/>
<dbReference type="RefSeq" id="WP_151109631.1">
    <property type="nucleotide sequence ID" value="NZ_JACSQO010000004.1"/>
</dbReference>
<protein>
    <recommendedName>
        <fullName evidence="2 3">Pyrroline-5-carboxylate reductase</fullName>
        <shortName evidence="2">P5C reductase</shortName>
        <shortName evidence="2">P5CR</shortName>
        <ecNumber evidence="2 3">1.5.1.2</ecNumber>
    </recommendedName>
    <alternativeName>
        <fullName evidence="2">PCA reductase</fullName>
    </alternativeName>
</protein>
<keyword evidence="2" id="KW-0963">Cytoplasm</keyword>
<keyword evidence="2 6" id="KW-0560">Oxidoreductase</keyword>
<dbReference type="Pfam" id="PF03807">
    <property type="entry name" value="F420_oxidored"/>
    <property type="match status" value="1"/>
</dbReference>
<dbReference type="Gene3D" id="1.10.3730.10">
    <property type="entry name" value="ProC C-terminal domain-like"/>
    <property type="match status" value="1"/>
</dbReference>
<evidence type="ECO:0000259" key="5">
    <source>
        <dbReference type="Pfam" id="PF14748"/>
    </source>
</evidence>
<comment type="function">
    <text evidence="2">Catalyzes the reduction of 1-pyrroline-5-carboxylate (PCA) to L-proline.</text>
</comment>
<comment type="similarity">
    <text evidence="1 2">Belongs to the pyrroline-5-carboxylate reductase family.</text>
</comment>
<dbReference type="SUPFAM" id="SSF48179">
    <property type="entry name" value="6-phosphogluconate dehydrogenase C-terminal domain-like"/>
    <property type="match status" value="1"/>
</dbReference>
<accession>A0ABR8RA64</accession>
<evidence type="ECO:0000313" key="6">
    <source>
        <dbReference type="EMBL" id="MBD7944609.1"/>
    </source>
</evidence>
<dbReference type="SUPFAM" id="SSF51735">
    <property type="entry name" value="NAD(P)-binding Rossmann-fold domains"/>
    <property type="match status" value="1"/>
</dbReference>
<comment type="catalytic activity">
    <reaction evidence="2">
        <text>L-proline + NADP(+) = (S)-1-pyrroline-5-carboxylate + NADPH + 2 H(+)</text>
        <dbReference type="Rhea" id="RHEA:14109"/>
        <dbReference type="ChEBI" id="CHEBI:15378"/>
        <dbReference type="ChEBI" id="CHEBI:17388"/>
        <dbReference type="ChEBI" id="CHEBI:57783"/>
        <dbReference type="ChEBI" id="CHEBI:58349"/>
        <dbReference type="ChEBI" id="CHEBI:60039"/>
        <dbReference type="EC" id="1.5.1.2"/>
    </reaction>
</comment>
<dbReference type="NCBIfam" id="TIGR00112">
    <property type="entry name" value="proC"/>
    <property type="match status" value="1"/>
</dbReference>
<evidence type="ECO:0000259" key="4">
    <source>
        <dbReference type="Pfam" id="PF03807"/>
    </source>
</evidence>
<dbReference type="InterPro" id="IPR036291">
    <property type="entry name" value="NAD(P)-bd_dom_sf"/>
</dbReference>
<keyword evidence="2" id="KW-0028">Amino-acid biosynthesis</keyword>
<comment type="pathway">
    <text evidence="2">Amino-acid biosynthesis; L-proline biosynthesis; L-proline from L-glutamate 5-semialdehyde: step 1/1.</text>
</comment>
<dbReference type="Pfam" id="PF14748">
    <property type="entry name" value="P5CR_dimer"/>
    <property type="match status" value="1"/>
</dbReference>
<dbReference type="InterPro" id="IPR029036">
    <property type="entry name" value="P5CR_dimer"/>
</dbReference>